<proteinExistence type="predicted"/>
<feature type="transmembrane region" description="Helical" evidence="1">
    <location>
        <begin position="157"/>
        <end position="175"/>
    </location>
</feature>
<organism evidence="2 3">
    <name type="scientific">Duncaniella muris</name>
    <dbReference type="NCBI Taxonomy" id="2094150"/>
    <lineage>
        <taxon>Bacteria</taxon>
        <taxon>Pseudomonadati</taxon>
        <taxon>Bacteroidota</taxon>
        <taxon>Bacteroidia</taxon>
        <taxon>Bacteroidales</taxon>
        <taxon>Muribaculaceae</taxon>
        <taxon>Duncaniella</taxon>
    </lineage>
</organism>
<feature type="transmembrane region" description="Helical" evidence="1">
    <location>
        <begin position="24"/>
        <end position="48"/>
    </location>
</feature>
<keyword evidence="1" id="KW-0812">Transmembrane</keyword>
<evidence type="ECO:0000313" key="3">
    <source>
        <dbReference type="Proteomes" id="UP000244905"/>
    </source>
</evidence>
<feature type="transmembrane region" description="Helical" evidence="1">
    <location>
        <begin position="226"/>
        <end position="249"/>
    </location>
</feature>
<feature type="transmembrane region" description="Helical" evidence="1">
    <location>
        <begin position="103"/>
        <end position="124"/>
    </location>
</feature>
<dbReference type="Proteomes" id="UP000244905">
    <property type="component" value="Unassembled WGS sequence"/>
</dbReference>
<dbReference type="Pfam" id="PF19528">
    <property type="entry name" value="DUF6056"/>
    <property type="match status" value="1"/>
</dbReference>
<dbReference type="RefSeq" id="WP_107033232.1">
    <property type="nucleotide sequence ID" value="NZ_CAPEJN010000001.1"/>
</dbReference>
<feature type="transmembrane region" description="Helical" evidence="1">
    <location>
        <begin position="261"/>
        <end position="285"/>
    </location>
</feature>
<sequence length="573" mass="63998">MFSEKLYATLPPGADRPLSPGGRLVCWAGVLLAALIYALFSLHVPYIGDDYALPVDWMTANGGVKEFSWPRLWNFTAYLRSIDNCRLDNIVFMAMRMALLPKWTLALVVGLSGAFLILGAGQLCSPRRSDLPLVMIAFWGWMTFTFSWPFGTMGIDNSFNVLLPSAMTVWFLVLLRRVASGRLPVPVLVAGGVYAFLCGWIHEGYAVPVGCGLGTWALLRRFRMPWQWWILTAVFAAGALWVVSAPGLWMRFSSVSVGAPVNLKTVLTLSLPVVVLAGLAVVLMACRIRKCALGGCRDHYWHPQAMDVVVAMAFVVSAVIVFKSSPSNPRALWICNLFASLTMFGLLRTVFVRWPATVLKCLAGVALLMIVVFYINVIRTQKRLWDEEQEIERQMAESETGTVYRDYTIAMSKLTLLHPVNAHWRTTLHINSYNDFYPGDKVFAVVPPVLESLTAEMVDWMERSSNGGHDSHERPGFPAKLSGGADVFAYGDELIMPDRRMTMTYWTGTETEVASRGIKCDYECADGRRFDSMESVQIRFRTRDGRSLIYIAPCHVKVTGPYKSVSYVETPSN</sequence>
<dbReference type="EMBL" id="PUEC01000037">
    <property type="protein sequence ID" value="PWB00574.1"/>
    <property type="molecule type" value="Genomic_DNA"/>
</dbReference>
<dbReference type="InterPro" id="IPR045691">
    <property type="entry name" value="DUF6056"/>
</dbReference>
<feature type="transmembrane region" description="Helical" evidence="1">
    <location>
        <begin position="357"/>
        <end position="377"/>
    </location>
</feature>
<keyword evidence="1" id="KW-1133">Transmembrane helix</keyword>
<keyword evidence="1" id="KW-0472">Membrane</keyword>
<dbReference type="AlphaFoldDB" id="A0A2V1IKH7"/>
<protein>
    <submittedName>
        <fullName evidence="2">Uncharacterized protein</fullName>
    </submittedName>
</protein>
<feature type="transmembrane region" description="Helical" evidence="1">
    <location>
        <begin position="131"/>
        <end position="151"/>
    </location>
</feature>
<comment type="caution">
    <text evidence="2">The sequence shown here is derived from an EMBL/GenBank/DDBJ whole genome shotgun (WGS) entry which is preliminary data.</text>
</comment>
<keyword evidence="3" id="KW-1185">Reference proteome</keyword>
<gene>
    <name evidence="2" type="ORF">C5O23_12330</name>
</gene>
<dbReference type="GeneID" id="82527114"/>
<feature type="transmembrane region" description="Helical" evidence="1">
    <location>
        <begin position="331"/>
        <end position="351"/>
    </location>
</feature>
<reference evidence="3" key="1">
    <citation type="submission" date="2018-02" db="EMBL/GenBank/DDBJ databases">
        <authorList>
            <person name="Clavel T."/>
            <person name="Strowig T."/>
        </authorList>
    </citation>
    <scope>NUCLEOTIDE SEQUENCE [LARGE SCALE GENOMIC DNA]</scope>
    <source>
        <strain evidence="3">DSM 103720</strain>
    </source>
</reference>
<feature type="transmembrane region" description="Helical" evidence="1">
    <location>
        <begin position="187"/>
        <end position="206"/>
    </location>
</feature>
<feature type="transmembrane region" description="Helical" evidence="1">
    <location>
        <begin position="305"/>
        <end position="322"/>
    </location>
</feature>
<accession>A0A2V1IKH7</accession>
<evidence type="ECO:0000256" key="1">
    <source>
        <dbReference type="SAM" id="Phobius"/>
    </source>
</evidence>
<evidence type="ECO:0000313" key="2">
    <source>
        <dbReference type="EMBL" id="PWB00574.1"/>
    </source>
</evidence>
<name>A0A2V1IKH7_9BACT</name>